<sequence length="104" mass="11632">HEELHSGEKKYQCRGSLADGITIWGCGKRFARTDALRRHFQTESGKNCIKPLMDEIENEKKVSTTGAPSKEPTNASLPVHYLDISDYNNLLDQILSVQSKATVN</sequence>
<reference evidence="3" key="1">
    <citation type="journal article" date="2021" name="Open Biol.">
        <title>Shared evolutionary footprints suggest mitochondrial oxidative damage underlies multiple complex I losses in fungi.</title>
        <authorList>
            <person name="Schikora-Tamarit M.A."/>
            <person name="Marcet-Houben M."/>
            <person name="Nosek J."/>
            <person name="Gabaldon T."/>
        </authorList>
    </citation>
    <scope>NUCLEOTIDE SEQUENCE</scope>
    <source>
        <strain evidence="3">NCAIM Y.01608</strain>
    </source>
</reference>
<feature type="non-terminal residue" evidence="3">
    <location>
        <position position="1"/>
    </location>
</feature>
<reference evidence="3" key="2">
    <citation type="submission" date="2021-01" db="EMBL/GenBank/DDBJ databases">
        <authorList>
            <person name="Schikora-Tamarit M.A."/>
        </authorList>
    </citation>
    <scope>NUCLEOTIDE SEQUENCE</scope>
    <source>
        <strain evidence="3">NCAIM Y.01608</strain>
    </source>
</reference>
<gene>
    <name evidence="3" type="ORF">OGATHE_002175</name>
</gene>
<keyword evidence="1" id="KW-0479">Metal-binding</keyword>
<dbReference type="GO" id="GO:0008270">
    <property type="term" value="F:zinc ion binding"/>
    <property type="evidence" value="ECO:0007669"/>
    <property type="project" value="UniProtKB-KW"/>
</dbReference>
<dbReference type="EMBL" id="JAEUBD010000746">
    <property type="protein sequence ID" value="KAH3672667.1"/>
    <property type="molecule type" value="Genomic_DNA"/>
</dbReference>
<keyword evidence="1" id="KW-0862">Zinc</keyword>
<dbReference type="InterPro" id="IPR036236">
    <property type="entry name" value="Znf_C2H2_sf"/>
</dbReference>
<accession>A0A9P8PIW8</accession>
<dbReference type="Gene3D" id="3.30.160.60">
    <property type="entry name" value="Classic Zinc Finger"/>
    <property type="match status" value="1"/>
</dbReference>
<evidence type="ECO:0000259" key="2">
    <source>
        <dbReference type="PROSITE" id="PS50157"/>
    </source>
</evidence>
<dbReference type="InterPro" id="IPR013087">
    <property type="entry name" value="Znf_C2H2_type"/>
</dbReference>
<evidence type="ECO:0000313" key="4">
    <source>
        <dbReference type="Proteomes" id="UP000788993"/>
    </source>
</evidence>
<dbReference type="PROSITE" id="PS50157">
    <property type="entry name" value="ZINC_FINGER_C2H2_2"/>
    <property type="match status" value="1"/>
</dbReference>
<keyword evidence="1" id="KW-0863">Zinc-finger</keyword>
<dbReference type="Proteomes" id="UP000788993">
    <property type="component" value="Unassembled WGS sequence"/>
</dbReference>
<evidence type="ECO:0000256" key="1">
    <source>
        <dbReference type="PROSITE-ProRule" id="PRU00042"/>
    </source>
</evidence>
<comment type="caution">
    <text evidence="3">The sequence shown here is derived from an EMBL/GenBank/DDBJ whole genome shotgun (WGS) entry which is preliminary data.</text>
</comment>
<dbReference type="SUPFAM" id="SSF57667">
    <property type="entry name" value="beta-beta-alpha zinc fingers"/>
    <property type="match status" value="1"/>
</dbReference>
<organism evidence="3 4">
    <name type="scientific">Ogataea polymorpha</name>
    <dbReference type="NCBI Taxonomy" id="460523"/>
    <lineage>
        <taxon>Eukaryota</taxon>
        <taxon>Fungi</taxon>
        <taxon>Dikarya</taxon>
        <taxon>Ascomycota</taxon>
        <taxon>Saccharomycotina</taxon>
        <taxon>Pichiomycetes</taxon>
        <taxon>Pichiales</taxon>
        <taxon>Pichiaceae</taxon>
        <taxon>Ogataea</taxon>
    </lineage>
</organism>
<name>A0A9P8PIW8_9ASCO</name>
<dbReference type="AlphaFoldDB" id="A0A9P8PIW8"/>
<evidence type="ECO:0000313" key="3">
    <source>
        <dbReference type="EMBL" id="KAH3672667.1"/>
    </source>
</evidence>
<protein>
    <recommendedName>
        <fullName evidence="2">C2H2-type domain-containing protein</fullName>
    </recommendedName>
</protein>
<proteinExistence type="predicted"/>
<feature type="domain" description="C2H2-type" evidence="2">
    <location>
        <begin position="11"/>
        <end position="48"/>
    </location>
</feature>
<keyword evidence="4" id="KW-1185">Reference proteome</keyword>